<dbReference type="Proteomes" id="UP000467635">
    <property type="component" value="Unassembled WGS sequence"/>
</dbReference>
<feature type="non-terminal residue" evidence="1">
    <location>
        <position position="1"/>
    </location>
</feature>
<keyword evidence="1" id="KW-0326">Glycosidase</keyword>
<dbReference type="EMBL" id="WKKX01001011">
    <property type="protein sequence ID" value="MSE09589.1"/>
    <property type="molecule type" value="Genomic_DNA"/>
</dbReference>
<evidence type="ECO:0000313" key="1">
    <source>
        <dbReference type="EMBL" id="MSE09589.1"/>
    </source>
</evidence>
<reference evidence="1 2" key="1">
    <citation type="submission" date="2019-11" db="EMBL/GenBank/DDBJ databases">
        <title>Draft Genome Sequence of Plant Growth-Promoting Rhizosphere-Associated Bacteria.</title>
        <authorList>
            <person name="Vasilyev I.Y."/>
            <person name="Radchenko V."/>
            <person name="Ilnitskaya E.V."/>
        </authorList>
    </citation>
    <scope>NUCLEOTIDE SEQUENCE [LARGE SCALE GENOMIC DNA]</scope>
    <source>
        <strain evidence="1 2">VRA_01-1sq_f</strain>
    </source>
</reference>
<dbReference type="GO" id="GO:0009116">
    <property type="term" value="P:nucleoside metabolic process"/>
    <property type="evidence" value="ECO:0007669"/>
    <property type="project" value="InterPro"/>
</dbReference>
<dbReference type="AlphaFoldDB" id="A0A7X2MHP1"/>
<organism evidence="1 2">
    <name type="scientific">Ligilactobacillus salivarius</name>
    <dbReference type="NCBI Taxonomy" id="1624"/>
    <lineage>
        <taxon>Bacteria</taxon>
        <taxon>Bacillati</taxon>
        <taxon>Bacillota</taxon>
        <taxon>Bacilli</taxon>
        <taxon>Lactobacillales</taxon>
        <taxon>Lactobacillaceae</taxon>
        <taxon>Ligilactobacillus</taxon>
    </lineage>
</organism>
<protein>
    <submittedName>
        <fullName evidence="1">5'-methylthioadenosine/S-adenosylhomocysteine nucleosidase</fullName>
        <ecNumber evidence="1">3.2.2.9</ecNumber>
    </submittedName>
</protein>
<sequence>SFSFSLSFSSLSPSAPPPSVPFLIIRAMSDVGDEDAGQSFDEFIIEAGKKSANMILNFLKK</sequence>
<dbReference type="InterPro" id="IPR035994">
    <property type="entry name" value="Nucleoside_phosphorylase_sf"/>
</dbReference>
<name>A0A7X2MHP1_9LACO</name>
<dbReference type="SUPFAM" id="SSF53167">
    <property type="entry name" value="Purine and uridine phosphorylases"/>
    <property type="match status" value="1"/>
</dbReference>
<dbReference type="GO" id="GO:0008782">
    <property type="term" value="F:adenosylhomocysteine nucleosidase activity"/>
    <property type="evidence" value="ECO:0007669"/>
    <property type="project" value="UniProtKB-EC"/>
</dbReference>
<accession>A0A7X2MHP1</accession>
<proteinExistence type="predicted"/>
<dbReference type="EC" id="3.2.2.9" evidence="1"/>
<comment type="caution">
    <text evidence="1">The sequence shown here is derived from an EMBL/GenBank/DDBJ whole genome shotgun (WGS) entry which is preliminary data.</text>
</comment>
<evidence type="ECO:0000313" key="2">
    <source>
        <dbReference type="Proteomes" id="UP000467635"/>
    </source>
</evidence>
<keyword evidence="1" id="KW-0378">Hydrolase</keyword>
<gene>
    <name evidence="1" type="ORF">GKC33_13200</name>
</gene>
<dbReference type="Gene3D" id="3.40.50.1580">
    <property type="entry name" value="Nucleoside phosphorylase domain"/>
    <property type="match status" value="1"/>
</dbReference>